<gene>
    <name evidence="1" type="ORF">BPOR_0641g00050</name>
</gene>
<evidence type="ECO:0000313" key="1">
    <source>
        <dbReference type="EMBL" id="TGO83476.1"/>
    </source>
</evidence>
<dbReference type="Proteomes" id="UP000297280">
    <property type="component" value="Unassembled WGS sequence"/>
</dbReference>
<keyword evidence="2" id="KW-1185">Reference proteome</keyword>
<reference evidence="1 2" key="1">
    <citation type="submission" date="2017-12" db="EMBL/GenBank/DDBJ databases">
        <title>Comparative genomics of Botrytis spp.</title>
        <authorList>
            <person name="Valero-Jimenez C.A."/>
            <person name="Tapia P."/>
            <person name="Veloso J."/>
            <person name="Silva-Moreno E."/>
            <person name="Staats M."/>
            <person name="Valdes J.H."/>
            <person name="Van Kan J.A.L."/>
        </authorList>
    </citation>
    <scope>NUCLEOTIDE SEQUENCE [LARGE SCALE GENOMIC DNA]</scope>
    <source>
        <strain evidence="1 2">MUCL3349</strain>
    </source>
</reference>
<evidence type="ECO:0000313" key="2">
    <source>
        <dbReference type="Proteomes" id="UP000297280"/>
    </source>
</evidence>
<comment type="caution">
    <text evidence="1">The sequence shown here is derived from an EMBL/GenBank/DDBJ whole genome shotgun (WGS) entry which is preliminary data.</text>
</comment>
<sequence length="186" mass="21790">MVFSILNVCPSCLHNKILCLTVPFVIVGSFYQIQRKWSVIEQFEKLIRERQICTVKPAELHRVINEDNRRLEKHREKFPGPKGLVGSKKYIESTIFLNFDSKVAIRVSMVTQEKRTTPIRSRTLRFNLHRLIMVLVHGDSLFILQRWQPKQSPSNTLLERYNQQGFLKQRSTALVSMQTASKLESY</sequence>
<name>A0A4Z1KDK8_9HELO</name>
<organism evidence="1 2">
    <name type="scientific">Botrytis porri</name>
    <dbReference type="NCBI Taxonomy" id="87229"/>
    <lineage>
        <taxon>Eukaryota</taxon>
        <taxon>Fungi</taxon>
        <taxon>Dikarya</taxon>
        <taxon>Ascomycota</taxon>
        <taxon>Pezizomycotina</taxon>
        <taxon>Leotiomycetes</taxon>
        <taxon>Helotiales</taxon>
        <taxon>Sclerotiniaceae</taxon>
        <taxon>Botrytis</taxon>
    </lineage>
</organism>
<dbReference type="AlphaFoldDB" id="A0A4Z1KDK8"/>
<protein>
    <submittedName>
        <fullName evidence="1">Uncharacterized protein</fullName>
    </submittedName>
</protein>
<proteinExistence type="predicted"/>
<accession>A0A4Z1KDK8</accession>
<dbReference type="EMBL" id="PQXO01000640">
    <property type="protein sequence ID" value="TGO83476.1"/>
    <property type="molecule type" value="Genomic_DNA"/>
</dbReference>